<organism evidence="1 2">
    <name type="scientific">Tigriopus californicus</name>
    <name type="common">Marine copepod</name>
    <dbReference type="NCBI Taxonomy" id="6832"/>
    <lineage>
        <taxon>Eukaryota</taxon>
        <taxon>Metazoa</taxon>
        <taxon>Ecdysozoa</taxon>
        <taxon>Arthropoda</taxon>
        <taxon>Crustacea</taxon>
        <taxon>Multicrustacea</taxon>
        <taxon>Hexanauplia</taxon>
        <taxon>Copepoda</taxon>
        <taxon>Harpacticoida</taxon>
        <taxon>Harpacticidae</taxon>
        <taxon>Tigriopus</taxon>
    </lineage>
</organism>
<dbReference type="EMBL" id="VCGU01000008">
    <property type="protein sequence ID" value="TRY72225.1"/>
    <property type="molecule type" value="Genomic_DNA"/>
</dbReference>
<dbReference type="PANTHER" id="PTHR33236:SF5">
    <property type="entry name" value="CUB DOMAIN-CONTAINING PROTEIN"/>
    <property type="match status" value="1"/>
</dbReference>
<proteinExistence type="predicted"/>
<dbReference type="AlphaFoldDB" id="A0A553P3F7"/>
<feature type="non-terminal residue" evidence="1">
    <location>
        <position position="1"/>
    </location>
</feature>
<accession>A0A553P3F7</accession>
<evidence type="ECO:0000313" key="2">
    <source>
        <dbReference type="Proteomes" id="UP000318571"/>
    </source>
</evidence>
<sequence length="71" mass="7322">GAIGDCTTDQFSVTAPGGVGSPVICGFNSGQHIIVDASDQCHKAAFTLSGSAAMRAWDIKVTQYKCSQEEG</sequence>
<protein>
    <recommendedName>
        <fullName evidence="3">CUB domain-containing protein</fullName>
    </recommendedName>
</protein>
<evidence type="ECO:0008006" key="3">
    <source>
        <dbReference type="Google" id="ProtNLM"/>
    </source>
</evidence>
<comment type="caution">
    <text evidence="1">The sequence shown here is derived from an EMBL/GenBank/DDBJ whole genome shotgun (WGS) entry which is preliminary data.</text>
</comment>
<dbReference type="PANTHER" id="PTHR33236">
    <property type="entry name" value="INTRAFLAGELLAR TRANSPORT PROTEIN 122 FAMILY PROTEIN-RELATED"/>
    <property type="match status" value="1"/>
</dbReference>
<dbReference type="Proteomes" id="UP000318571">
    <property type="component" value="Chromosome 7"/>
</dbReference>
<evidence type="ECO:0000313" key="1">
    <source>
        <dbReference type="EMBL" id="TRY72225.1"/>
    </source>
</evidence>
<reference evidence="1 2" key="1">
    <citation type="journal article" date="2018" name="Nat. Ecol. Evol.">
        <title>Genomic signatures of mitonuclear coevolution across populations of Tigriopus californicus.</title>
        <authorList>
            <person name="Barreto F.S."/>
            <person name="Watson E.T."/>
            <person name="Lima T.G."/>
            <person name="Willett C.S."/>
            <person name="Edmands S."/>
            <person name="Li W."/>
            <person name="Burton R.S."/>
        </authorList>
    </citation>
    <scope>NUCLEOTIDE SEQUENCE [LARGE SCALE GENOMIC DNA]</scope>
    <source>
        <strain evidence="1 2">San Diego</strain>
    </source>
</reference>
<gene>
    <name evidence="1" type="ORF">TCAL_16133</name>
</gene>
<name>A0A553P3F7_TIGCA</name>
<keyword evidence="2" id="KW-1185">Reference proteome</keyword>
<feature type="non-terminal residue" evidence="1">
    <location>
        <position position="71"/>
    </location>
</feature>